<dbReference type="KEGG" id="acou:A5CBH24_15500"/>
<gene>
    <name evidence="6" type="ORF">A5CBH24_15500</name>
</gene>
<evidence type="ECO:0000256" key="1">
    <source>
        <dbReference type="ARBA" id="ARBA00017922"/>
    </source>
</evidence>
<dbReference type="InterPro" id="IPR006179">
    <property type="entry name" value="5_nucleotidase/apyrase"/>
</dbReference>
<dbReference type="Gene3D" id="3.60.21.10">
    <property type="match status" value="1"/>
</dbReference>
<keyword evidence="3" id="KW-0378">Hydrolase</keyword>
<keyword evidence="7" id="KW-1185">Reference proteome</keyword>
<accession>A0A4Y1WTN1</accession>
<dbReference type="RefSeq" id="WP_232044749.1">
    <property type="nucleotide sequence ID" value="NZ_AP019735.1"/>
</dbReference>
<evidence type="ECO:0000256" key="2">
    <source>
        <dbReference type="ARBA" id="ARBA00022729"/>
    </source>
</evidence>
<dbReference type="GO" id="GO:0000166">
    <property type="term" value="F:nucleotide binding"/>
    <property type="evidence" value="ECO:0007669"/>
    <property type="project" value="UniProtKB-KW"/>
</dbReference>
<dbReference type="SUPFAM" id="SSF56300">
    <property type="entry name" value="Metallo-dependent phosphatases"/>
    <property type="match status" value="1"/>
</dbReference>
<evidence type="ECO:0000259" key="5">
    <source>
        <dbReference type="Pfam" id="PF02872"/>
    </source>
</evidence>
<dbReference type="InterPro" id="IPR004843">
    <property type="entry name" value="Calcineurin-like_PHP"/>
</dbReference>
<dbReference type="InterPro" id="IPR029052">
    <property type="entry name" value="Metallo-depent_PP-like"/>
</dbReference>
<feature type="chain" id="PRO_5042620959" description="Type IV secretion system putative lipoprotein virB7" evidence="3">
    <location>
        <begin position="24"/>
        <end position="468"/>
    </location>
</feature>
<dbReference type="Pfam" id="PF08139">
    <property type="entry name" value="LPAM_1"/>
    <property type="match status" value="1"/>
</dbReference>
<dbReference type="Pfam" id="PF00149">
    <property type="entry name" value="Metallophos"/>
    <property type="match status" value="1"/>
</dbReference>
<proteinExistence type="inferred from homology"/>
<feature type="domain" description="Calcineurin-like phosphoesterase" evidence="4">
    <location>
        <begin position="27"/>
        <end position="225"/>
    </location>
</feature>
<evidence type="ECO:0000313" key="6">
    <source>
        <dbReference type="EMBL" id="BBL04237.1"/>
    </source>
</evidence>
<dbReference type="GO" id="GO:0016787">
    <property type="term" value="F:hydrolase activity"/>
    <property type="evidence" value="ECO:0007669"/>
    <property type="project" value="UniProtKB-KW"/>
</dbReference>
<dbReference type="CDD" id="cd00845">
    <property type="entry name" value="MPP_UshA_N_like"/>
    <property type="match status" value="1"/>
</dbReference>
<dbReference type="GeneID" id="78342273"/>
<dbReference type="PANTHER" id="PTHR11575">
    <property type="entry name" value="5'-NUCLEOTIDASE-RELATED"/>
    <property type="match status" value="1"/>
</dbReference>
<keyword evidence="2 3" id="KW-0732">Signal</keyword>
<feature type="domain" description="5'-Nucleotidase C-terminal" evidence="5">
    <location>
        <begin position="299"/>
        <end position="430"/>
    </location>
</feature>
<dbReference type="AlphaFoldDB" id="A0A4Y1WTN1"/>
<dbReference type="Gene3D" id="3.90.780.10">
    <property type="entry name" value="5'-Nucleotidase, C-terminal domain"/>
    <property type="match status" value="1"/>
</dbReference>
<dbReference type="PRINTS" id="PR01607">
    <property type="entry name" value="APYRASEFAMLY"/>
</dbReference>
<sequence>MMKKSLFGALLLFVLAACSPRMETVVILSTNDIHAHIEKFPQLAEAVKKCRDTVKNVILVDAGDRWTGNVYCDRAAEPRRPIIDLMNRLRYDVATFGNHEFDAGQAFLGVRTAQCRFPVVCANIVSDTATFPQPAPYAIVERGGRRIGFVASVTNYDHNNHPAGHDENFAGLTFTDAVDAVADRQSLRDECDALVALTHIGTKKDRVLAEKAPRYDVIVGGHSHDETNETVGGVLVTQTGKNLDNVGVTVLRFRGDELVEKSFRLVPLAGYEPAPAYQRMVEGYYSDPALRAKVADLRGRLDKTGLANVFTEAVREAGKADVGIYHIGGVRLDSLAGEVVAADIYNLDPFGSKLVTAEMTADELARLVKTKFNDTVNLDESHRIDIYMTTPYVIRTDERFEAQSVAFPELKPGRRYRVAMGDYIFKTYSGLDYTDGAPTGTLLTDVLDSYLRARSPLAPDNEPRQRIE</sequence>
<dbReference type="Proteomes" id="UP000318946">
    <property type="component" value="Chromosome"/>
</dbReference>
<name>A0A4Y1WTN1_9BACT</name>
<dbReference type="InterPro" id="IPR008334">
    <property type="entry name" value="5'-Nucleotdase_C"/>
</dbReference>
<dbReference type="SUPFAM" id="SSF55816">
    <property type="entry name" value="5'-nucleotidase (syn. UDP-sugar hydrolase), C-terminal domain"/>
    <property type="match status" value="1"/>
</dbReference>
<dbReference type="PROSITE" id="PS51257">
    <property type="entry name" value="PROKAR_LIPOPROTEIN"/>
    <property type="match status" value="1"/>
</dbReference>
<protein>
    <recommendedName>
        <fullName evidence="1">Type IV secretion system putative lipoprotein virB7</fullName>
    </recommendedName>
</protein>
<dbReference type="EMBL" id="AP019735">
    <property type="protein sequence ID" value="BBL04237.1"/>
    <property type="molecule type" value="Genomic_DNA"/>
</dbReference>
<evidence type="ECO:0000313" key="7">
    <source>
        <dbReference type="Proteomes" id="UP000318946"/>
    </source>
</evidence>
<evidence type="ECO:0000259" key="4">
    <source>
        <dbReference type="Pfam" id="PF00149"/>
    </source>
</evidence>
<reference evidence="7" key="1">
    <citation type="submission" date="2019-06" db="EMBL/GenBank/DDBJ databases">
        <title>Alistipes onderdonkii subsp. vulgaris subsp. nov., Alistipes dispar sp. nov. and Alistipes communis sp. nov., isolated from human faeces, and creation of Alistipes onderdonkii subsp. onderdonkii subsp. nov.</title>
        <authorList>
            <person name="Sakamoto M."/>
            <person name="Ikeyama N."/>
            <person name="Ogata Y."/>
            <person name="Suda W."/>
            <person name="Iino T."/>
            <person name="Hattori M."/>
            <person name="Ohkuma M."/>
        </authorList>
    </citation>
    <scope>NUCLEOTIDE SEQUENCE [LARGE SCALE GENOMIC DNA]</scope>
    <source>
        <strain evidence="7">5CBH24</strain>
    </source>
</reference>
<dbReference type="InterPro" id="IPR036907">
    <property type="entry name" value="5'-Nucleotdase_C_sf"/>
</dbReference>
<dbReference type="PANTHER" id="PTHR11575:SF24">
    <property type="entry name" value="5'-NUCLEOTIDASE"/>
    <property type="match status" value="1"/>
</dbReference>
<feature type="signal peptide" evidence="3">
    <location>
        <begin position="1"/>
        <end position="23"/>
    </location>
</feature>
<keyword evidence="3" id="KW-0547">Nucleotide-binding</keyword>
<dbReference type="GO" id="GO:0009166">
    <property type="term" value="P:nucleotide catabolic process"/>
    <property type="evidence" value="ECO:0007669"/>
    <property type="project" value="InterPro"/>
</dbReference>
<dbReference type="InterPro" id="IPR012640">
    <property type="entry name" value="Membr_lipoprot_lipid_attach_CS"/>
</dbReference>
<comment type="similarity">
    <text evidence="3">Belongs to the 5'-nucleotidase family.</text>
</comment>
<dbReference type="Pfam" id="PF02872">
    <property type="entry name" value="5_nucleotid_C"/>
    <property type="match status" value="1"/>
</dbReference>
<accession>A0A4Y1XLJ4</accession>
<organism evidence="6 7">
    <name type="scientific">Alistipes communis</name>
    <dbReference type="NCBI Taxonomy" id="2585118"/>
    <lineage>
        <taxon>Bacteria</taxon>
        <taxon>Pseudomonadati</taxon>
        <taxon>Bacteroidota</taxon>
        <taxon>Bacteroidia</taxon>
        <taxon>Bacteroidales</taxon>
        <taxon>Rikenellaceae</taxon>
        <taxon>Alistipes</taxon>
    </lineage>
</organism>
<evidence type="ECO:0000256" key="3">
    <source>
        <dbReference type="RuleBase" id="RU362119"/>
    </source>
</evidence>